<reference evidence="3 4" key="1">
    <citation type="submission" date="2018-06" db="EMBL/GenBank/DDBJ databases">
        <title>Whole Genome Sequence of an efficient microsymbiont, Rhizobium tropici.</title>
        <authorList>
            <person name="Srinivasan R."/>
            <person name="Singh H.V."/>
            <person name="Srivastava R."/>
            <person name="Kumari B."/>
            <person name="Radhakrishna A."/>
        </authorList>
    </citation>
    <scope>NUCLEOTIDE SEQUENCE [LARGE SCALE GENOMIC DNA]</scope>
    <source>
        <strain evidence="3 4">IGFRI Rhizo-19</strain>
    </source>
</reference>
<dbReference type="NCBIfam" id="NF009442">
    <property type="entry name" value="PRK12798.1-4"/>
    <property type="match status" value="1"/>
</dbReference>
<feature type="compositionally biased region" description="Polar residues" evidence="1">
    <location>
        <begin position="376"/>
        <end position="385"/>
    </location>
</feature>
<evidence type="ECO:0000313" key="3">
    <source>
        <dbReference type="EMBL" id="RAX38789.1"/>
    </source>
</evidence>
<feature type="chain" id="PRO_5016330619" evidence="2">
    <location>
        <begin position="27"/>
        <end position="435"/>
    </location>
</feature>
<dbReference type="EMBL" id="QMKK01000052">
    <property type="protein sequence ID" value="RAX38789.1"/>
    <property type="molecule type" value="Genomic_DNA"/>
</dbReference>
<sequence length="435" mass="46611">MARKQHRHHLALTLTLGILMPGAASAEGQDNLPLYKMLRSLEFVQDSVAAGDSSAGEMQRFLLATIDERLRNADKSVFEDNRNVDAALIYAMSGGNPETLEYLMSRDLNGNFDNRVADVLRKYLNGKGLLVVNTLADIAREYRDKPIGPYLSLVAGNVMSGKNGKAALQLYDWARVMAPGTIVEESALRRSLALCADAGMVPAGLDYARRYTRRFLHSPYASQFADLFVQLVVDHDSDVKQQDIIDILSFMDPPRQREIYLRMARRAAIAGKADLAALAASRAQAISATDGGDAFGALANFYGGVAGISTPELKSAINDLNQMPAGELNARDRALRDAAKAVAQEILRAPDPASLGQANVSNLPNQQNTEHDAAVTKQSGGQSPGTAGVEQGASANAAPAPEGGRQEAGSSFDAFVTTSRSKLNAIDGLLKQESH</sequence>
<organism evidence="3 4">
    <name type="scientific">Rhizobium tropici</name>
    <dbReference type="NCBI Taxonomy" id="398"/>
    <lineage>
        <taxon>Bacteria</taxon>
        <taxon>Pseudomonadati</taxon>
        <taxon>Pseudomonadota</taxon>
        <taxon>Alphaproteobacteria</taxon>
        <taxon>Hyphomicrobiales</taxon>
        <taxon>Rhizobiaceae</taxon>
        <taxon>Rhizobium/Agrobacterium group</taxon>
        <taxon>Rhizobium</taxon>
    </lineage>
</organism>
<accession>A0A329Y410</accession>
<evidence type="ECO:0000313" key="4">
    <source>
        <dbReference type="Proteomes" id="UP000251205"/>
    </source>
</evidence>
<evidence type="ECO:0000256" key="1">
    <source>
        <dbReference type="SAM" id="MobiDB-lite"/>
    </source>
</evidence>
<keyword evidence="2" id="KW-0732">Signal</keyword>
<dbReference type="OrthoDB" id="9812933at2"/>
<comment type="caution">
    <text evidence="3">The sequence shown here is derived from an EMBL/GenBank/DDBJ whole genome shotgun (WGS) entry which is preliminary data.</text>
</comment>
<feature type="compositionally biased region" description="Polar residues" evidence="1">
    <location>
        <begin position="356"/>
        <end position="368"/>
    </location>
</feature>
<gene>
    <name evidence="3" type="ORF">DQ393_24505</name>
</gene>
<dbReference type="AlphaFoldDB" id="A0A329Y410"/>
<dbReference type="Proteomes" id="UP000251205">
    <property type="component" value="Unassembled WGS sequence"/>
</dbReference>
<protein>
    <submittedName>
        <fullName evidence="3">Chemotaxis protein</fullName>
    </submittedName>
</protein>
<feature type="signal peptide" evidence="2">
    <location>
        <begin position="1"/>
        <end position="26"/>
    </location>
</feature>
<evidence type="ECO:0000256" key="2">
    <source>
        <dbReference type="SAM" id="SignalP"/>
    </source>
</evidence>
<name>A0A329Y410_RHITR</name>
<feature type="region of interest" description="Disordered" evidence="1">
    <location>
        <begin position="353"/>
        <end position="413"/>
    </location>
</feature>
<dbReference type="RefSeq" id="WP_112344301.1">
    <property type="nucleotide sequence ID" value="NZ_QMKK01000052.1"/>
</dbReference>
<proteinExistence type="predicted"/>